<reference evidence="3" key="1">
    <citation type="submission" date="2018-08" db="EMBL/GenBank/DDBJ databases">
        <authorList>
            <person name="Cornetti L."/>
        </authorList>
    </citation>
    <scope>NUCLEOTIDE SEQUENCE</scope>
    <source>
        <strain evidence="3">DE-FRO-2-1</strain>
    </source>
</reference>
<evidence type="ECO:0000256" key="2">
    <source>
        <dbReference type="SAM" id="MobiDB-lite"/>
    </source>
</evidence>
<proteinExistence type="evidence at transcript level"/>
<evidence type="ECO:0000256" key="1">
    <source>
        <dbReference type="ARBA" id="ARBA00010979"/>
    </source>
</evidence>
<name>A0A4Y7NJF7_9CRUS</name>
<dbReference type="GO" id="GO:0000462">
    <property type="term" value="P:maturation of SSU-rRNA from tricistronic rRNA transcript (SSU-rRNA, 5.8S rRNA, LSU-rRNA)"/>
    <property type="evidence" value="ECO:0007669"/>
    <property type="project" value="TreeGrafter"/>
</dbReference>
<feature type="compositionally biased region" description="Basic residues" evidence="2">
    <location>
        <begin position="289"/>
        <end position="301"/>
    </location>
</feature>
<evidence type="ECO:0000313" key="3">
    <source>
        <dbReference type="EMBL" id="SVE93368.1"/>
    </source>
</evidence>
<comment type="similarity">
    <text evidence="1">Belongs to the SAS10 family.</text>
</comment>
<dbReference type="EMBL" id="LR023749">
    <property type="protein sequence ID" value="SVE93368.1"/>
    <property type="molecule type" value="mRNA"/>
</dbReference>
<dbReference type="InterPro" id="IPR007146">
    <property type="entry name" value="Sas10/Utp3/C1D"/>
</dbReference>
<dbReference type="PANTHER" id="PTHR13237:SF9">
    <property type="entry name" value="NEUROGUIDIN"/>
    <property type="match status" value="1"/>
</dbReference>
<dbReference type="AlphaFoldDB" id="A0A4Y7NJF7"/>
<dbReference type="GO" id="GO:0032040">
    <property type="term" value="C:small-subunit processome"/>
    <property type="evidence" value="ECO:0007669"/>
    <property type="project" value="TreeGrafter"/>
</dbReference>
<dbReference type="Pfam" id="PF04000">
    <property type="entry name" value="Sas10_Utp3"/>
    <property type="match status" value="1"/>
</dbReference>
<gene>
    <name evidence="3" type="primary">EOG090X0IJO</name>
</gene>
<dbReference type="PANTHER" id="PTHR13237">
    <property type="entry name" value="SOMETHING ABOUT SILENCING PROTEIN 10-RELATED"/>
    <property type="match status" value="1"/>
</dbReference>
<organism evidence="3">
    <name type="scientific">Moina brachiata</name>
    <dbReference type="NCBI Taxonomy" id="675436"/>
    <lineage>
        <taxon>Eukaryota</taxon>
        <taxon>Metazoa</taxon>
        <taxon>Ecdysozoa</taxon>
        <taxon>Arthropoda</taxon>
        <taxon>Crustacea</taxon>
        <taxon>Branchiopoda</taxon>
        <taxon>Diplostraca</taxon>
        <taxon>Cladocera</taxon>
        <taxon>Anomopoda</taxon>
        <taxon>Moinidae</taxon>
        <taxon>Moina</taxon>
    </lineage>
</organism>
<accession>A0A4Y7NJF7</accession>
<feature type="compositionally biased region" description="Basic and acidic residues" evidence="2">
    <location>
        <begin position="278"/>
        <end position="288"/>
    </location>
</feature>
<feature type="region of interest" description="Disordered" evidence="2">
    <location>
        <begin position="226"/>
        <end position="301"/>
    </location>
</feature>
<feature type="region of interest" description="Disordered" evidence="2">
    <location>
        <begin position="132"/>
        <end position="161"/>
    </location>
</feature>
<feature type="compositionally biased region" description="Basic and acidic residues" evidence="2">
    <location>
        <begin position="227"/>
        <end position="237"/>
    </location>
</feature>
<protein>
    <submittedName>
        <fullName evidence="3">EOG090X0IJO</fullName>
    </submittedName>
</protein>
<sequence>MSATEDQADVSNVLAADLPVAVSSLTDIKNVVTQANQMVENILSRMRNNEFQTKEGMSFLDVKNNLILSYLINLGFCALRKVSGESIQGEKCIERLVETRTILERMRPVEHKLKYQIEKYLKLAASEKYDESDPLQFRANPNNLMGNDESESDEDAKEKKKAGIYVPPKIMPMSYDGESAQERASKSVEKAKRLALSASAIQNLKEEYMDAPVEINELSANGYKANAARERQERQEYEETYFTRLPTTKEDRHRMRQKYSSKSFDNELVGAGSSRADTSGKRKGDKGDKGKKKGFKRRRKF</sequence>